<keyword evidence="1" id="KW-0472">Membrane</keyword>
<reference evidence="2" key="2">
    <citation type="submission" date="2020-09" db="EMBL/GenBank/DDBJ databases">
        <authorList>
            <person name="Sun Q."/>
            <person name="Zhou Y."/>
        </authorList>
    </citation>
    <scope>NUCLEOTIDE SEQUENCE</scope>
    <source>
        <strain evidence="2">CGMCC 1.16134</strain>
    </source>
</reference>
<dbReference type="Pfam" id="PF17280">
    <property type="entry name" value="DUF5345"/>
    <property type="match status" value="1"/>
</dbReference>
<feature type="transmembrane region" description="Helical" evidence="1">
    <location>
        <begin position="55"/>
        <end position="73"/>
    </location>
</feature>
<accession>A0A917FWG2</accession>
<organism evidence="2 3">
    <name type="scientific">Paenibacillus albidus</name>
    <dbReference type="NCBI Taxonomy" id="2041023"/>
    <lineage>
        <taxon>Bacteria</taxon>
        <taxon>Bacillati</taxon>
        <taxon>Bacillota</taxon>
        <taxon>Bacilli</taxon>
        <taxon>Bacillales</taxon>
        <taxon>Paenibacillaceae</taxon>
        <taxon>Paenibacillus</taxon>
    </lineage>
</organism>
<sequence length="110" mass="12532">MENETEQEMYLLRLKGELERLDEHYDDIAVPSLSEFEQMIAVESERRRRQYRKELLLFWLVSLVLLSICLAVLGSAPAVYWALQAIIPAVGLAGLAASHFKRRRAGAGDE</sequence>
<evidence type="ECO:0000313" key="2">
    <source>
        <dbReference type="EMBL" id="GGG11477.1"/>
    </source>
</evidence>
<feature type="transmembrane region" description="Helical" evidence="1">
    <location>
        <begin position="79"/>
        <end position="97"/>
    </location>
</feature>
<dbReference type="InterPro" id="IPR035238">
    <property type="entry name" value="DUF5345"/>
</dbReference>
<name>A0A917FWG2_9BACL</name>
<evidence type="ECO:0000313" key="3">
    <source>
        <dbReference type="Proteomes" id="UP000637643"/>
    </source>
</evidence>
<dbReference type="AlphaFoldDB" id="A0A917FWG2"/>
<keyword evidence="1" id="KW-1133">Transmembrane helix</keyword>
<dbReference type="Proteomes" id="UP000637643">
    <property type="component" value="Unassembled WGS sequence"/>
</dbReference>
<proteinExistence type="predicted"/>
<keyword evidence="1" id="KW-0812">Transmembrane</keyword>
<keyword evidence="3" id="KW-1185">Reference proteome</keyword>
<comment type="caution">
    <text evidence="2">The sequence shown here is derived from an EMBL/GenBank/DDBJ whole genome shotgun (WGS) entry which is preliminary data.</text>
</comment>
<dbReference type="EMBL" id="BMKR01000053">
    <property type="protein sequence ID" value="GGG11477.1"/>
    <property type="molecule type" value="Genomic_DNA"/>
</dbReference>
<reference evidence="2" key="1">
    <citation type="journal article" date="2014" name="Int. J. Syst. Evol. Microbiol.">
        <title>Complete genome sequence of Corynebacterium casei LMG S-19264T (=DSM 44701T), isolated from a smear-ripened cheese.</title>
        <authorList>
            <consortium name="US DOE Joint Genome Institute (JGI-PGF)"/>
            <person name="Walter F."/>
            <person name="Albersmeier A."/>
            <person name="Kalinowski J."/>
            <person name="Ruckert C."/>
        </authorList>
    </citation>
    <scope>NUCLEOTIDE SEQUENCE</scope>
    <source>
        <strain evidence="2">CGMCC 1.16134</strain>
    </source>
</reference>
<evidence type="ECO:0000256" key="1">
    <source>
        <dbReference type="SAM" id="Phobius"/>
    </source>
</evidence>
<gene>
    <name evidence="2" type="ORF">GCM10010912_64830</name>
</gene>
<dbReference type="RefSeq" id="WP_189032108.1">
    <property type="nucleotide sequence ID" value="NZ_BMKR01000053.1"/>
</dbReference>
<protein>
    <submittedName>
        <fullName evidence="2">Uncharacterized protein</fullName>
    </submittedName>
</protein>